<organism evidence="2 3">
    <name type="scientific">Nephila pilipes</name>
    <name type="common">Giant wood spider</name>
    <name type="synonym">Nephila maculata</name>
    <dbReference type="NCBI Taxonomy" id="299642"/>
    <lineage>
        <taxon>Eukaryota</taxon>
        <taxon>Metazoa</taxon>
        <taxon>Ecdysozoa</taxon>
        <taxon>Arthropoda</taxon>
        <taxon>Chelicerata</taxon>
        <taxon>Arachnida</taxon>
        <taxon>Araneae</taxon>
        <taxon>Araneomorphae</taxon>
        <taxon>Entelegynae</taxon>
        <taxon>Araneoidea</taxon>
        <taxon>Nephilidae</taxon>
        <taxon>Nephila</taxon>
    </lineage>
</organism>
<gene>
    <name evidence="2" type="ORF">NPIL_300271</name>
</gene>
<evidence type="ECO:0000313" key="3">
    <source>
        <dbReference type="Proteomes" id="UP000887013"/>
    </source>
</evidence>
<keyword evidence="1" id="KW-0812">Transmembrane</keyword>
<feature type="transmembrane region" description="Helical" evidence="1">
    <location>
        <begin position="7"/>
        <end position="35"/>
    </location>
</feature>
<proteinExistence type="predicted"/>
<keyword evidence="1" id="KW-0472">Membrane</keyword>
<evidence type="ECO:0000313" key="2">
    <source>
        <dbReference type="EMBL" id="GFT55502.1"/>
    </source>
</evidence>
<evidence type="ECO:0000256" key="1">
    <source>
        <dbReference type="SAM" id="Phobius"/>
    </source>
</evidence>
<keyword evidence="1" id="KW-1133">Transmembrane helix</keyword>
<feature type="non-terminal residue" evidence="2">
    <location>
        <position position="77"/>
    </location>
</feature>
<accession>A0A8X6P7J4</accession>
<name>A0A8X6P7J4_NEPPI</name>
<feature type="transmembrane region" description="Helical" evidence="1">
    <location>
        <begin position="41"/>
        <end position="64"/>
    </location>
</feature>
<keyword evidence="3" id="KW-1185">Reference proteome</keyword>
<dbReference type="AlphaFoldDB" id="A0A8X6P7J4"/>
<reference evidence="2" key="1">
    <citation type="submission" date="2020-08" db="EMBL/GenBank/DDBJ databases">
        <title>Multicomponent nature underlies the extraordinary mechanical properties of spider dragline silk.</title>
        <authorList>
            <person name="Kono N."/>
            <person name="Nakamura H."/>
            <person name="Mori M."/>
            <person name="Yoshida Y."/>
            <person name="Ohtoshi R."/>
            <person name="Malay A.D."/>
            <person name="Moran D.A.P."/>
            <person name="Tomita M."/>
            <person name="Numata K."/>
            <person name="Arakawa K."/>
        </authorList>
    </citation>
    <scope>NUCLEOTIDE SEQUENCE</scope>
</reference>
<comment type="caution">
    <text evidence="2">The sequence shown here is derived from an EMBL/GenBank/DDBJ whole genome shotgun (WGS) entry which is preliminary data.</text>
</comment>
<sequence length="77" mass="8568">MKNCVETYVILFMTCALDCILIVFGNSSVVVRILVSVGKHLYLASVVSSSRQHFVGVTLAAIFLKRYSKDIVSRIED</sequence>
<dbReference type="EMBL" id="BMAW01066556">
    <property type="protein sequence ID" value="GFT55502.1"/>
    <property type="molecule type" value="Genomic_DNA"/>
</dbReference>
<protein>
    <submittedName>
        <fullName evidence="2">Uncharacterized protein</fullName>
    </submittedName>
</protein>
<dbReference type="Proteomes" id="UP000887013">
    <property type="component" value="Unassembled WGS sequence"/>
</dbReference>